<dbReference type="Pfam" id="PF03372">
    <property type="entry name" value="Exo_endo_phos"/>
    <property type="match status" value="1"/>
</dbReference>
<evidence type="ECO:0000259" key="3">
    <source>
        <dbReference type="Pfam" id="PF03372"/>
    </source>
</evidence>
<feature type="domain" description="DUF4283" evidence="5">
    <location>
        <begin position="156"/>
        <end position="215"/>
    </location>
</feature>
<dbReference type="SUPFAM" id="SSF56219">
    <property type="entry name" value="DNase I-like"/>
    <property type="match status" value="1"/>
</dbReference>
<protein>
    <submittedName>
        <fullName evidence="6">Putative ribonuclease H protein</fullName>
    </submittedName>
</protein>
<dbReference type="InterPro" id="IPR000477">
    <property type="entry name" value="RT_dom"/>
</dbReference>
<dbReference type="Proteomes" id="UP000288805">
    <property type="component" value="Unassembled WGS sequence"/>
</dbReference>
<evidence type="ECO:0000259" key="2">
    <source>
        <dbReference type="Pfam" id="PF00078"/>
    </source>
</evidence>
<comment type="caution">
    <text evidence="6">The sequence shown here is derived from an EMBL/GenBank/DDBJ whole genome shotgun (WGS) entry which is preliminary data.</text>
</comment>
<dbReference type="InterPro" id="IPR005135">
    <property type="entry name" value="Endo/exonuclease/phosphatase"/>
</dbReference>
<dbReference type="InterPro" id="IPR026960">
    <property type="entry name" value="RVT-Znf"/>
</dbReference>
<reference evidence="6 7" key="1">
    <citation type="journal article" date="2018" name="PLoS Genet.">
        <title>Population sequencing reveals clonal diversity and ancestral inbreeding in the grapevine cultivar Chardonnay.</title>
        <authorList>
            <person name="Roach M.J."/>
            <person name="Johnson D.L."/>
            <person name="Bohlmann J."/>
            <person name="van Vuuren H.J."/>
            <person name="Jones S.J."/>
            <person name="Pretorius I.S."/>
            <person name="Schmidt S.A."/>
            <person name="Borneman A.R."/>
        </authorList>
    </citation>
    <scope>NUCLEOTIDE SEQUENCE [LARGE SCALE GENOMIC DNA]</scope>
    <source>
        <strain evidence="7">cv. Chardonnay</strain>
        <tissue evidence="6">Leaf</tissue>
    </source>
</reference>
<dbReference type="Pfam" id="PF00078">
    <property type="entry name" value="RVT_1"/>
    <property type="match status" value="1"/>
</dbReference>
<dbReference type="Pfam" id="PF14111">
    <property type="entry name" value="DUF4283"/>
    <property type="match status" value="1"/>
</dbReference>
<dbReference type="InterPro" id="IPR036691">
    <property type="entry name" value="Endo/exonu/phosph_ase_sf"/>
</dbReference>
<dbReference type="SUPFAM" id="SSF56672">
    <property type="entry name" value="DNA/RNA polymerases"/>
    <property type="match status" value="1"/>
</dbReference>
<name>A0A438IZC0_VITVI</name>
<feature type="domain" description="Endonuclease/exonuclease/phosphatase" evidence="3">
    <location>
        <begin position="670"/>
        <end position="833"/>
    </location>
</feature>
<dbReference type="PANTHER" id="PTHR33116:SF85">
    <property type="entry name" value="REVERSE TRANSCRIPTASE ZINC-BINDING DOMAIN-CONTAINING PROTEIN"/>
    <property type="match status" value="1"/>
</dbReference>
<dbReference type="InterPro" id="IPR043502">
    <property type="entry name" value="DNA/RNA_pol_sf"/>
</dbReference>
<feature type="region of interest" description="Disordered" evidence="1">
    <location>
        <begin position="430"/>
        <end position="451"/>
    </location>
</feature>
<accession>A0A438IZC0</accession>
<dbReference type="CDD" id="cd01650">
    <property type="entry name" value="RT_nLTR_like"/>
    <property type="match status" value="1"/>
</dbReference>
<organism evidence="6 7">
    <name type="scientific">Vitis vinifera</name>
    <name type="common">Grape</name>
    <dbReference type="NCBI Taxonomy" id="29760"/>
    <lineage>
        <taxon>Eukaryota</taxon>
        <taxon>Viridiplantae</taxon>
        <taxon>Streptophyta</taxon>
        <taxon>Embryophyta</taxon>
        <taxon>Tracheophyta</taxon>
        <taxon>Spermatophyta</taxon>
        <taxon>Magnoliopsida</taxon>
        <taxon>eudicotyledons</taxon>
        <taxon>Gunneridae</taxon>
        <taxon>Pentapetalae</taxon>
        <taxon>rosids</taxon>
        <taxon>Vitales</taxon>
        <taxon>Vitaceae</taxon>
        <taxon>Viteae</taxon>
        <taxon>Vitis</taxon>
    </lineage>
</organism>
<sequence length="1639" mass="183877">MGRSRFVVESKLFEIVVEESGGKLKGCIWERSRGFASWIRFGKASLCCLLEGVETCCREVDDQRWAIEWLEGNRKFRMERRLNKAGRGLGVAPLEGLKFTNVPEAPLKPKGVLKVQWKEKGVEMKSFAKAVKSTPRRAGESVWLEVGEKEVRGRLEHLKHCLIGRWGSISTPLPELDYVRNWTRQNWEVKGKLSIAALGRGIMLFKFEQAQEAERNSITVETWVRAVGLPLHLWSLEVFKSIGDGCGGFVAVDEGTKSMSEMQWARILVKREDWEVVPAGSSSGKSGLRAGEEVVQDVARNGGKFLIPSDEASAEGTVERRWAGGPTDLVGGGRESSPISMVNCGSGLAGPSSGPSCGPSALSCGEAQDFCLVSWVVLGRDPRPRPFSLREGVSGEACGPVQAGALEDGAFYGNETPISLPRARFLQSPPISKGASQDARGEADPLVGLPRDSMTRASSQMMDRGLLTDEALCEEASRYVDLCYIPMGGRDLSSPSPSSSSFGRVTLNEGSIGVSVSEFNEEEQTLLSIILADGSNGVLASKGEKPMAGEGSGGKFEGLLQDLDGCRWDDSYLARFSKFLGFSTDGFEGEILNLLLRTKKRREQNLKKGTSRTTKFDRELKKLEWSINYNGARKENSVVREGGETKIQEMSQGVIHSLGVGRFLGWGAVNATGAAGGVVVFWDKRVLELVSLEVGIFSISCRFKNYEDGFMWFFTGVYGPTMKRYREPFWEELGAIRGLWSDPWCIGGDFNVIRFPSERSRVGRLSSSMRRFSEVLDELALRDLPLQGGPYTWSGGLNGQSRSRLDRFLISEDWENHFSGVSQCILPRPMSDHSPILLDGGGVRRGPIPFRFENMWLKEEGFKELLKGWWQVFGRVGVNLRMALGKVSFWDDQERQRTLNEQELEARKEAKEEFKKWAIMEEILWRQKSRQICGIWLSEDQEIQRGVVRAYQDLLSDPGGWHPSMSSLEFDRIGREEAARLEEMFSLEEVSLALSELNGDKAPGPDGFPIAFWQFCWDFVKDEIMGFFKDFFERGKFVRSFNSTFLVLVPKKGGAEDLRDYRPISLVGGLYKILAKVLANRLKKVVSKVVSSSQNAFVEGRQILNAALIANEAIDSLLKGDEAGVLCKLDLEKDYDHINWDFLMLRGRGGNGIQVSHLLFADDTLVFCKDSQDQMAVLSWLLMWFEAISGLNINLEKSEILPVGRVENAEVLASELGCKVGSLPSTYLGLPLGAPHKSVVVWDGVEERMRKRLALWKRQFISKEGRITLIRSTLASMPIYLMSLMRIPRVVRLRLEKIQRDFLWGGGALEKRPHLVKWDVVRSHKMMGGLGIRNFSILNRALLCKWSWRFAAERESFWKLIISTKYGEEGGGWISCEVREGYGVGLWKEIRKEGALMFKNVSFTVGDGRRVKFWKDIWCGNISLCEAFPSLFAFAVSQDAWVADCWDSMGDAGGWYPCFSRSFNDWELEAVASLLSVLQGKRLNVGMEDRVVWNASKSGIFSVKSLYNTLDSGGAVPFPWRIIWSPCVPTKVGFFAWEASWGKVLTQDQLKRRGWSLANRCFLCCDDEETINHILIHCPKARVLWNLVFSLFRVNWVLQLTVRDTLLGWSASFVDKKRGKIWRAAPLVYFGRCGKKEIG</sequence>
<dbReference type="EMBL" id="QGNW01000072">
    <property type="protein sequence ID" value="RVX02056.1"/>
    <property type="molecule type" value="Genomic_DNA"/>
</dbReference>
<gene>
    <name evidence="6" type="primary">VvCHDp000001_1218</name>
    <name evidence="6" type="ORF">CK203_025453</name>
</gene>
<evidence type="ECO:0000256" key="1">
    <source>
        <dbReference type="SAM" id="MobiDB-lite"/>
    </source>
</evidence>
<evidence type="ECO:0000313" key="7">
    <source>
        <dbReference type="Proteomes" id="UP000288805"/>
    </source>
</evidence>
<dbReference type="Gene3D" id="3.60.10.10">
    <property type="entry name" value="Endonuclease/exonuclease/phosphatase"/>
    <property type="match status" value="1"/>
</dbReference>
<dbReference type="Pfam" id="PF13966">
    <property type="entry name" value="zf-RVT"/>
    <property type="match status" value="1"/>
</dbReference>
<feature type="domain" description="Reverse transcriptase" evidence="2">
    <location>
        <begin position="1049"/>
        <end position="1144"/>
    </location>
</feature>
<evidence type="ECO:0000259" key="4">
    <source>
        <dbReference type="Pfam" id="PF13966"/>
    </source>
</evidence>
<dbReference type="InterPro" id="IPR025558">
    <property type="entry name" value="DUF4283"/>
</dbReference>
<feature type="domain" description="Reverse transcriptase zinc-binding" evidence="4">
    <location>
        <begin position="1501"/>
        <end position="1585"/>
    </location>
</feature>
<evidence type="ECO:0000259" key="5">
    <source>
        <dbReference type="Pfam" id="PF14111"/>
    </source>
</evidence>
<evidence type="ECO:0000313" key="6">
    <source>
        <dbReference type="EMBL" id="RVX02056.1"/>
    </source>
</evidence>
<dbReference type="PANTHER" id="PTHR33116">
    <property type="entry name" value="REVERSE TRANSCRIPTASE ZINC-BINDING DOMAIN-CONTAINING PROTEIN-RELATED-RELATED"/>
    <property type="match status" value="1"/>
</dbReference>
<proteinExistence type="predicted"/>
<dbReference type="GO" id="GO:0003824">
    <property type="term" value="F:catalytic activity"/>
    <property type="evidence" value="ECO:0007669"/>
    <property type="project" value="InterPro"/>
</dbReference>